<dbReference type="GeneID" id="19903278"/>
<feature type="signal peptide" evidence="1">
    <location>
        <begin position="1"/>
        <end position="18"/>
    </location>
</feature>
<accession>R7YYJ5</accession>
<dbReference type="InterPro" id="IPR052974">
    <property type="entry name" value="GH79_Enzymes"/>
</dbReference>
<dbReference type="Proteomes" id="UP000016924">
    <property type="component" value="Unassembled WGS sequence"/>
</dbReference>
<feature type="chain" id="PRO_5004450914" description="Beta-glucuronidase C-terminal domain-containing protein" evidence="1">
    <location>
        <begin position="19"/>
        <end position="229"/>
    </location>
</feature>
<dbReference type="PANTHER" id="PTHR36183">
    <property type="entry name" value="BETA-GLUCURONIDASE"/>
    <property type="match status" value="1"/>
</dbReference>
<organism evidence="2 3">
    <name type="scientific">Coniosporium apollinis (strain CBS 100218)</name>
    <name type="common">Rock-inhabiting black yeast</name>
    <dbReference type="NCBI Taxonomy" id="1168221"/>
    <lineage>
        <taxon>Eukaryota</taxon>
        <taxon>Fungi</taxon>
        <taxon>Dikarya</taxon>
        <taxon>Ascomycota</taxon>
        <taxon>Pezizomycotina</taxon>
        <taxon>Dothideomycetes</taxon>
        <taxon>Dothideomycetes incertae sedis</taxon>
        <taxon>Coniosporium</taxon>
    </lineage>
</organism>
<gene>
    <name evidence="2" type="ORF">W97_05967</name>
</gene>
<evidence type="ECO:0000256" key="1">
    <source>
        <dbReference type="SAM" id="SignalP"/>
    </source>
</evidence>
<dbReference type="EMBL" id="JH767582">
    <property type="protein sequence ID" value="EON66721.1"/>
    <property type="molecule type" value="Genomic_DNA"/>
</dbReference>
<keyword evidence="1" id="KW-0732">Signal</keyword>
<dbReference type="PANTHER" id="PTHR36183:SF2">
    <property type="entry name" value="BETA-GLUCURONIDASE C-TERMINAL DOMAIN-CONTAINING PROTEIN"/>
    <property type="match status" value="1"/>
</dbReference>
<dbReference type="Gene3D" id="3.20.20.80">
    <property type="entry name" value="Glycosidases"/>
    <property type="match status" value="1"/>
</dbReference>
<dbReference type="eggNOG" id="ENOG502QW09">
    <property type="taxonomic scope" value="Eukaryota"/>
</dbReference>
<dbReference type="AlphaFoldDB" id="R7YYJ5"/>
<evidence type="ECO:0000313" key="3">
    <source>
        <dbReference type="Proteomes" id="UP000016924"/>
    </source>
</evidence>
<proteinExistence type="predicted"/>
<reference evidence="3" key="1">
    <citation type="submission" date="2012-06" db="EMBL/GenBank/DDBJ databases">
        <title>The genome sequence of Coniosporium apollinis CBS 100218.</title>
        <authorList>
            <consortium name="The Broad Institute Genome Sequencing Platform"/>
            <person name="Cuomo C."/>
            <person name="Gorbushina A."/>
            <person name="Noack S."/>
            <person name="Walker B."/>
            <person name="Young S.K."/>
            <person name="Zeng Q."/>
            <person name="Gargeya S."/>
            <person name="Fitzgerald M."/>
            <person name="Haas B."/>
            <person name="Abouelleil A."/>
            <person name="Alvarado L."/>
            <person name="Arachchi H.M."/>
            <person name="Berlin A.M."/>
            <person name="Chapman S.B."/>
            <person name="Goldberg J."/>
            <person name="Griggs A."/>
            <person name="Gujja S."/>
            <person name="Hansen M."/>
            <person name="Howarth C."/>
            <person name="Imamovic A."/>
            <person name="Larimer J."/>
            <person name="McCowan C."/>
            <person name="Montmayeur A."/>
            <person name="Murphy C."/>
            <person name="Neiman D."/>
            <person name="Pearson M."/>
            <person name="Priest M."/>
            <person name="Roberts A."/>
            <person name="Saif S."/>
            <person name="Shea T."/>
            <person name="Sisk P."/>
            <person name="Sykes S."/>
            <person name="Wortman J."/>
            <person name="Nusbaum C."/>
            <person name="Birren B."/>
        </authorList>
    </citation>
    <scope>NUCLEOTIDE SEQUENCE [LARGE SCALE GENOMIC DNA]</scope>
    <source>
        <strain evidence="3">CBS 100218</strain>
    </source>
</reference>
<keyword evidence="3" id="KW-1185">Reference proteome</keyword>
<sequence length="229" mass="24690">MRLFGPLSISSFLALTQCHQTTLGPGLGVPLIREPDANRITVDGKPTGASGPIPEAFVSYSIEFAFFPDFTGSKAHPNVFSNDLLDNIGELSGTKPYIRVGGNTQDYALYNASLSTPTKGTIVPKKSRDYPTILSIGPSHFDSYSSFSNAKYIHGFNLGKNGTAARASLLATEFGNEPDLFETSAQGALRPADWSEQDYVNEWLAGTRAIQDGIDHCLQLHCPVVCRTG</sequence>
<dbReference type="SUPFAM" id="SSF51445">
    <property type="entry name" value="(Trans)glycosidases"/>
    <property type="match status" value="1"/>
</dbReference>
<evidence type="ECO:0000313" key="2">
    <source>
        <dbReference type="EMBL" id="EON66721.1"/>
    </source>
</evidence>
<dbReference type="RefSeq" id="XP_007782038.1">
    <property type="nucleotide sequence ID" value="XM_007783848.1"/>
</dbReference>
<protein>
    <recommendedName>
        <fullName evidence="4">Beta-glucuronidase C-terminal domain-containing protein</fullName>
    </recommendedName>
</protein>
<dbReference type="InterPro" id="IPR017853">
    <property type="entry name" value="GH"/>
</dbReference>
<dbReference type="HOGENOM" id="CLU_1209755_0_0_1"/>
<dbReference type="OMA" id="ALTQCHQ"/>
<evidence type="ECO:0008006" key="4">
    <source>
        <dbReference type="Google" id="ProtNLM"/>
    </source>
</evidence>
<dbReference type="OrthoDB" id="2831684at2759"/>
<name>R7YYJ5_CONA1</name>